<sequence length="179" mass="20338">AFRLNINHTYGSVVEIVSSNNIKSDIESQHLQPVNDSNLQPPRNTEHISDQCKHSSYAYWLWENLTVQQQDASKYYVTFYEDYQSLSAKLDYIKNNNLAGIAIADITKDSQQILFWEISREKCSSGSVVGSFIFVSILVATGFILYSKHKAKMSNPLIDTNNQACSDTNPQVYSDINRQ</sequence>
<gene>
    <name evidence="1" type="ORF">RPERSI_LOCUS5056</name>
</gene>
<comment type="caution">
    <text evidence="1">The sequence shown here is derived from an EMBL/GenBank/DDBJ whole genome shotgun (WGS) entry which is preliminary data.</text>
</comment>
<dbReference type="Proteomes" id="UP000789920">
    <property type="component" value="Unassembled WGS sequence"/>
</dbReference>
<keyword evidence="2" id="KW-1185">Reference proteome</keyword>
<feature type="non-terminal residue" evidence="1">
    <location>
        <position position="1"/>
    </location>
</feature>
<evidence type="ECO:0000313" key="1">
    <source>
        <dbReference type="EMBL" id="CAG8578860.1"/>
    </source>
</evidence>
<proteinExistence type="predicted"/>
<name>A0ACA9MA77_9GLOM</name>
<protein>
    <submittedName>
        <fullName evidence="1">28818_t:CDS:1</fullName>
    </submittedName>
</protein>
<evidence type="ECO:0000313" key="2">
    <source>
        <dbReference type="Proteomes" id="UP000789920"/>
    </source>
</evidence>
<dbReference type="EMBL" id="CAJVQC010007408">
    <property type="protein sequence ID" value="CAG8578860.1"/>
    <property type="molecule type" value="Genomic_DNA"/>
</dbReference>
<reference evidence="1" key="1">
    <citation type="submission" date="2021-06" db="EMBL/GenBank/DDBJ databases">
        <authorList>
            <person name="Kallberg Y."/>
            <person name="Tangrot J."/>
            <person name="Rosling A."/>
        </authorList>
    </citation>
    <scope>NUCLEOTIDE SEQUENCE</scope>
    <source>
        <strain evidence="1">MA461A</strain>
    </source>
</reference>
<organism evidence="1 2">
    <name type="scientific">Racocetra persica</name>
    <dbReference type="NCBI Taxonomy" id="160502"/>
    <lineage>
        <taxon>Eukaryota</taxon>
        <taxon>Fungi</taxon>
        <taxon>Fungi incertae sedis</taxon>
        <taxon>Mucoromycota</taxon>
        <taxon>Glomeromycotina</taxon>
        <taxon>Glomeromycetes</taxon>
        <taxon>Diversisporales</taxon>
        <taxon>Gigasporaceae</taxon>
        <taxon>Racocetra</taxon>
    </lineage>
</organism>
<accession>A0ACA9MA77</accession>